<dbReference type="PANTHER" id="PTHR11261">
    <property type="entry name" value="INTERPHOTORECEPTOR RETINOID-BINDING PROTEIN"/>
    <property type="match status" value="1"/>
</dbReference>
<dbReference type="GO" id="GO:0008236">
    <property type="term" value="F:serine-type peptidase activity"/>
    <property type="evidence" value="ECO:0007669"/>
    <property type="project" value="InterPro"/>
</dbReference>
<dbReference type="RefSeq" id="WP_084292619.1">
    <property type="nucleotide sequence ID" value="NZ_FWYB01000029.1"/>
</dbReference>
<dbReference type="AlphaFoldDB" id="A0A1W2FB08"/>
<dbReference type="OrthoDB" id="6397760at2"/>
<dbReference type="Gene3D" id="3.90.226.10">
    <property type="entry name" value="2-enoyl-CoA Hydratase, Chain A, domain 1"/>
    <property type="match status" value="1"/>
</dbReference>
<sequence>MKEFIHITLFLVFVTLLNNNGFSQTKPARSLTATQVNTLVDSLFNLLRNHYIYSDKAKAMVGYLNDQLKRGNYKDFADPNKLAAKLESDIRHINYDSHLHVAFEPDLRAPKELSAAERKQAIAEQLVGERENNFNFRKAEVLPGNIGYLRIDGFTGLIEEARPTLKGSLAFLSNTKALIIDLRFNGGGSNIEQFSSYFFKHKEHLFDQISTFSTDTISLFTDPKVTDDLTLLMPVYILISKKTASAAEAFAAALQGLKRAVLIGDTTLGASHMTAFFSMGQGFIAKVPFARPISTSSFKDWEGTGVIPDISIPALNALQKTQTVIFQDLLAKANNDKEKRTTQWAINTLNAEQNLSNPPVNVLNKYTGVYTGGINFYIEAGNLLCRNPERGGTDVFKMKTVSDHTFLLDENAQIEFVKDASGKYSSLKMLWKDGNITEKSKEK</sequence>
<dbReference type="GO" id="GO:0006508">
    <property type="term" value="P:proteolysis"/>
    <property type="evidence" value="ECO:0007669"/>
    <property type="project" value="InterPro"/>
</dbReference>
<dbReference type="Pfam" id="PF11918">
    <property type="entry name" value="Peptidase_S41_N"/>
    <property type="match status" value="1"/>
</dbReference>
<protein>
    <submittedName>
        <fullName evidence="2">N-terminal domain of Peptidase_S41</fullName>
    </submittedName>
</protein>
<dbReference type="SUPFAM" id="SSF52096">
    <property type="entry name" value="ClpP/crotonase"/>
    <property type="match status" value="1"/>
</dbReference>
<accession>A0A1W2FB08</accession>
<name>A0A1W2FB08_9SPHI</name>
<dbReference type="STRING" id="475255.SAMN04488101_1296"/>
<keyword evidence="3" id="KW-1185">Reference proteome</keyword>
<dbReference type="Pfam" id="PF03572">
    <property type="entry name" value="Peptidase_S41"/>
    <property type="match status" value="1"/>
</dbReference>
<dbReference type="EMBL" id="FWYB01000029">
    <property type="protein sequence ID" value="SMD18756.1"/>
    <property type="molecule type" value="Genomic_DNA"/>
</dbReference>
<dbReference type="InterPro" id="IPR005151">
    <property type="entry name" value="Tail-specific_protease"/>
</dbReference>
<evidence type="ECO:0000313" key="2">
    <source>
        <dbReference type="EMBL" id="SMD18756.1"/>
    </source>
</evidence>
<feature type="domain" description="Tail specific protease" evidence="1">
    <location>
        <begin position="119"/>
        <end position="313"/>
    </location>
</feature>
<dbReference type="CDD" id="cd07563">
    <property type="entry name" value="Peptidase_S41_IRBP"/>
    <property type="match status" value="1"/>
</dbReference>
<dbReference type="InterPro" id="IPR029045">
    <property type="entry name" value="ClpP/crotonase-like_dom_sf"/>
</dbReference>
<dbReference type="SMART" id="SM00245">
    <property type="entry name" value="TSPc"/>
    <property type="match status" value="1"/>
</dbReference>
<gene>
    <name evidence="2" type="ORF">SAMN04488101_1296</name>
</gene>
<evidence type="ECO:0000313" key="3">
    <source>
        <dbReference type="Proteomes" id="UP000192678"/>
    </source>
</evidence>
<organism evidence="2 3">
    <name type="scientific">Pedobacter nyackensis</name>
    <dbReference type="NCBI Taxonomy" id="475255"/>
    <lineage>
        <taxon>Bacteria</taxon>
        <taxon>Pseudomonadati</taxon>
        <taxon>Bacteroidota</taxon>
        <taxon>Sphingobacteriia</taxon>
        <taxon>Sphingobacteriales</taxon>
        <taxon>Sphingobacteriaceae</taxon>
        <taxon>Pedobacter</taxon>
    </lineage>
</organism>
<proteinExistence type="predicted"/>
<dbReference type="Gene3D" id="3.30.750.44">
    <property type="match status" value="1"/>
</dbReference>
<reference evidence="2 3" key="1">
    <citation type="submission" date="2017-04" db="EMBL/GenBank/DDBJ databases">
        <authorList>
            <person name="Afonso C.L."/>
            <person name="Miller P.J."/>
            <person name="Scott M.A."/>
            <person name="Spackman E."/>
            <person name="Goraichik I."/>
            <person name="Dimitrov K.M."/>
            <person name="Suarez D.L."/>
            <person name="Swayne D.E."/>
        </authorList>
    </citation>
    <scope>NUCLEOTIDE SEQUENCE [LARGE SCALE GENOMIC DNA]</scope>
    <source>
        <strain evidence="2 3">DSM 19625</strain>
    </source>
</reference>
<dbReference type="PANTHER" id="PTHR11261:SF3">
    <property type="entry name" value="RETINOL-BINDING PROTEIN 3"/>
    <property type="match status" value="1"/>
</dbReference>
<dbReference type="Proteomes" id="UP000192678">
    <property type="component" value="Unassembled WGS sequence"/>
</dbReference>
<evidence type="ECO:0000259" key="1">
    <source>
        <dbReference type="SMART" id="SM00245"/>
    </source>
</evidence>